<dbReference type="HOGENOM" id="CLU_1864789_0_0_1"/>
<organism evidence="1 2">
    <name type="scientific">Blumeria graminis f. sp. hordei (strain DH14)</name>
    <name type="common">Barley powdery mildew</name>
    <name type="synonym">Oidium monilioides f. sp. hordei</name>
    <dbReference type="NCBI Taxonomy" id="546991"/>
    <lineage>
        <taxon>Eukaryota</taxon>
        <taxon>Fungi</taxon>
        <taxon>Dikarya</taxon>
        <taxon>Ascomycota</taxon>
        <taxon>Pezizomycotina</taxon>
        <taxon>Leotiomycetes</taxon>
        <taxon>Erysiphales</taxon>
        <taxon>Erysiphaceae</taxon>
        <taxon>Blumeria</taxon>
        <taxon>Blumeria hordei</taxon>
    </lineage>
</organism>
<dbReference type="STRING" id="546991.N1J8Z5"/>
<dbReference type="EMBL" id="CAUH01000158">
    <property type="protein sequence ID" value="CCU74263.1"/>
    <property type="molecule type" value="Genomic_DNA"/>
</dbReference>
<keyword evidence="2" id="KW-1185">Reference proteome</keyword>
<protein>
    <recommendedName>
        <fullName evidence="3">Reverse transcriptase</fullName>
    </recommendedName>
</protein>
<comment type="caution">
    <text evidence="1">The sequence shown here is derived from an EMBL/GenBank/DDBJ whole genome shotgun (WGS) entry which is preliminary data.</text>
</comment>
<gene>
    <name evidence="1" type="ORF">BGHDH14_bgh03408</name>
</gene>
<proteinExistence type="predicted"/>
<evidence type="ECO:0008006" key="3">
    <source>
        <dbReference type="Google" id="ProtNLM"/>
    </source>
</evidence>
<evidence type="ECO:0000313" key="2">
    <source>
        <dbReference type="Proteomes" id="UP000015441"/>
    </source>
</evidence>
<dbReference type="AlphaFoldDB" id="N1J8Z5"/>
<name>N1J8Z5_BLUG1</name>
<accession>N1J8Z5</accession>
<dbReference type="Proteomes" id="UP000015441">
    <property type="component" value="Unassembled WGS sequence"/>
</dbReference>
<dbReference type="OrthoDB" id="3544694at2759"/>
<dbReference type="InParanoid" id="N1J8Z5"/>
<dbReference type="eggNOG" id="ENOG502SPUX">
    <property type="taxonomic scope" value="Eukaryota"/>
</dbReference>
<reference evidence="1 2" key="1">
    <citation type="journal article" date="2010" name="Science">
        <title>Genome expansion and gene loss in powdery mildew fungi reveal tradeoffs in extreme parasitism.</title>
        <authorList>
            <person name="Spanu P.D."/>
            <person name="Abbott J.C."/>
            <person name="Amselem J."/>
            <person name="Burgis T.A."/>
            <person name="Soanes D.M."/>
            <person name="Stueber K."/>
            <person name="Ver Loren van Themaat E."/>
            <person name="Brown J.K.M."/>
            <person name="Butcher S.A."/>
            <person name="Gurr S.J."/>
            <person name="Lebrun M.-H."/>
            <person name="Ridout C.J."/>
            <person name="Schulze-Lefert P."/>
            <person name="Talbot N.J."/>
            <person name="Ahmadinejad N."/>
            <person name="Ametz C."/>
            <person name="Barton G.R."/>
            <person name="Benjdia M."/>
            <person name="Bidzinski P."/>
            <person name="Bindschedler L.V."/>
            <person name="Both M."/>
            <person name="Brewer M.T."/>
            <person name="Cadle-Davidson L."/>
            <person name="Cadle-Davidson M.M."/>
            <person name="Collemare J."/>
            <person name="Cramer R."/>
            <person name="Frenkel O."/>
            <person name="Godfrey D."/>
            <person name="Harriman J."/>
            <person name="Hoede C."/>
            <person name="King B.C."/>
            <person name="Klages S."/>
            <person name="Kleemann J."/>
            <person name="Knoll D."/>
            <person name="Koti P.S."/>
            <person name="Kreplak J."/>
            <person name="Lopez-Ruiz F.J."/>
            <person name="Lu X."/>
            <person name="Maekawa T."/>
            <person name="Mahanil S."/>
            <person name="Micali C."/>
            <person name="Milgroom M.G."/>
            <person name="Montana G."/>
            <person name="Noir S."/>
            <person name="O'Connell R.J."/>
            <person name="Oberhaensli S."/>
            <person name="Parlange F."/>
            <person name="Pedersen C."/>
            <person name="Quesneville H."/>
            <person name="Reinhardt R."/>
            <person name="Rott M."/>
            <person name="Sacristan S."/>
            <person name="Schmidt S.M."/>
            <person name="Schoen M."/>
            <person name="Skamnioti P."/>
            <person name="Sommer H."/>
            <person name="Stephens A."/>
            <person name="Takahara H."/>
            <person name="Thordal-Christensen H."/>
            <person name="Vigouroux M."/>
            <person name="Wessling R."/>
            <person name="Wicker T."/>
            <person name="Panstruga R."/>
        </authorList>
    </citation>
    <scope>NUCLEOTIDE SEQUENCE [LARGE SCALE GENOMIC DNA]</scope>
    <source>
        <strain evidence="1">DH14</strain>
    </source>
</reference>
<evidence type="ECO:0000313" key="1">
    <source>
        <dbReference type="EMBL" id="CCU74263.1"/>
    </source>
</evidence>
<sequence length="137" mass="15510">MNFKDTPLRIHRNLTRAQSSVAIQLRSEHIGLNSYLSRRKVRGVEKPSCPCGYPSQNVKHMVLACPQWANGRGGFLRQAKDRSFEAMMNSPEDMARITQWILNKGWIKQFRLAGEVEVAMSDKVNRSGRGKDGIHTG</sequence>